<evidence type="ECO:0008006" key="7">
    <source>
        <dbReference type="Google" id="ProtNLM"/>
    </source>
</evidence>
<organism evidence="5 6">
    <name type="scientific">Nematostella vectensis</name>
    <name type="common">Starlet sea anemone</name>
    <dbReference type="NCBI Taxonomy" id="45351"/>
    <lineage>
        <taxon>Eukaryota</taxon>
        <taxon>Metazoa</taxon>
        <taxon>Cnidaria</taxon>
        <taxon>Anthozoa</taxon>
        <taxon>Hexacorallia</taxon>
        <taxon>Actiniaria</taxon>
        <taxon>Edwardsiidae</taxon>
        <taxon>Nematostella</taxon>
    </lineage>
</organism>
<dbReference type="GO" id="GO:0051082">
    <property type="term" value="F:unfolded protein binding"/>
    <property type="evidence" value="ECO:0000318"/>
    <property type="project" value="GO_Central"/>
</dbReference>
<dbReference type="GO" id="GO:0005737">
    <property type="term" value="C:cytoplasm"/>
    <property type="evidence" value="ECO:0000318"/>
    <property type="project" value="GO_Central"/>
</dbReference>
<dbReference type="GO" id="GO:0006457">
    <property type="term" value="P:protein folding"/>
    <property type="evidence" value="ECO:0000318"/>
    <property type="project" value="GO_Central"/>
</dbReference>
<dbReference type="InParanoid" id="A7RPP3"/>
<dbReference type="Pfam" id="PF01920">
    <property type="entry name" value="Prefoldin_2"/>
    <property type="match status" value="1"/>
</dbReference>
<sequence>AFQELQLKVIDTTQRVKVAEAQIEQLKRTNQHAKLTDQELSTLPLDTNTYEAVGRMFVLQPVTDVRSTIAEKVKANEEKIKTIEGTKDYLQKSVKEQENNIREMLMHRK</sequence>
<dbReference type="KEGG" id="nve:5518678"/>
<reference evidence="5 6" key="1">
    <citation type="journal article" date="2007" name="Science">
        <title>Sea anemone genome reveals ancestral eumetazoan gene repertoire and genomic organization.</title>
        <authorList>
            <person name="Putnam N.H."/>
            <person name="Srivastava M."/>
            <person name="Hellsten U."/>
            <person name="Dirks B."/>
            <person name="Chapman J."/>
            <person name="Salamov A."/>
            <person name="Terry A."/>
            <person name="Shapiro H."/>
            <person name="Lindquist E."/>
            <person name="Kapitonov V.V."/>
            <person name="Jurka J."/>
            <person name="Genikhovich G."/>
            <person name="Grigoriev I.V."/>
            <person name="Lucas S.M."/>
            <person name="Steele R.E."/>
            <person name="Finnerty J.R."/>
            <person name="Technau U."/>
            <person name="Martindale M.Q."/>
            <person name="Rokhsar D.S."/>
        </authorList>
    </citation>
    <scope>NUCLEOTIDE SEQUENCE [LARGE SCALE GENOMIC DNA]</scope>
    <source>
        <strain evidence="6">CH2 X CH6</strain>
    </source>
</reference>
<dbReference type="GO" id="GO:0016272">
    <property type="term" value="C:prefoldin complex"/>
    <property type="evidence" value="ECO:0007669"/>
    <property type="project" value="InterPro"/>
</dbReference>
<dbReference type="STRING" id="45351.A7RPP3"/>
<evidence type="ECO:0000313" key="5">
    <source>
        <dbReference type="EMBL" id="EDO46608.1"/>
    </source>
</evidence>
<evidence type="ECO:0000313" key="6">
    <source>
        <dbReference type="Proteomes" id="UP000001593"/>
    </source>
</evidence>
<dbReference type="eggNOG" id="KOG3501">
    <property type="taxonomic scope" value="Eukaryota"/>
</dbReference>
<keyword evidence="4" id="KW-0175">Coiled coil</keyword>
<evidence type="ECO:0000256" key="3">
    <source>
        <dbReference type="ARBA" id="ARBA00023186"/>
    </source>
</evidence>
<accession>A7RPP3</accession>
<dbReference type="CDD" id="cd23164">
    <property type="entry name" value="Prefoldin_1"/>
    <property type="match status" value="1"/>
</dbReference>
<evidence type="ECO:0000256" key="4">
    <source>
        <dbReference type="SAM" id="Coils"/>
    </source>
</evidence>
<dbReference type="PANTHER" id="PTHR20903">
    <property type="entry name" value="PREFOLDIN SUBUNIT 1-RELATED"/>
    <property type="match status" value="1"/>
</dbReference>
<dbReference type="PhylomeDB" id="A7RPP3"/>
<dbReference type="Proteomes" id="UP000001593">
    <property type="component" value="Unassembled WGS sequence"/>
</dbReference>
<dbReference type="OrthoDB" id="5242628at2759"/>
<dbReference type="HOGENOM" id="CLU_122140_2_0_1"/>
<dbReference type="PANTHER" id="PTHR20903:SF0">
    <property type="entry name" value="PREFOLDIN SUBUNIT 1"/>
    <property type="match status" value="1"/>
</dbReference>
<gene>
    <name evidence="5" type="ORF">NEMVEDRAFT_v1g88977</name>
</gene>
<name>A7RPP3_NEMVE</name>
<dbReference type="InterPro" id="IPR009053">
    <property type="entry name" value="Prefoldin"/>
</dbReference>
<feature type="non-terminal residue" evidence="5">
    <location>
        <position position="109"/>
    </location>
</feature>
<evidence type="ECO:0000256" key="2">
    <source>
        <dbReference type="ARBA" id="ARBA00011695"/>
    </source>
</evidence>
<dbReference type="OMA" id="REMIQQK"/>
<dbReference type="SUPFAM" id="SSF46579">
    <property type="entry name" value="Prefoldin"/>
    <property type="match status" value="1"/>
</dbReference>
<comment type="subunit">
    <text evidence="2">Heterohexamer of two PFD-alpha type and four PFD-beta type subunits.</text>
</comment>
<dbReference type="AlphaFoldDB" id="A7RPP3"/>
<dbReference type="InterPro" id="IPR002777">
    <property type="entry name" value="PFD_beta-like"/>
</dbReference>
<protein>
    <recommendedName>
        <fullName evidence="7">Prefoldin subunit 1</fullName>
    </recommendedName>
</protein>
<proteinExistence type="inferred from homology"/>
<feature type="coiled-coil region" evidence="4">
    <location>
        <begin position="9"/>
        <end position="36"/>
    </location>
</feature>
<dbReference type="Gene3D" id="1.10.287.370">
    <property type="match status" value="1"/>
</dbReference>
<comment type="similarity">
    <text evidence="1">Belongs to the prefoldin subunit beta family.</text>
</comment>
<keyword evidence="6" id="KW-1185">Reference proteome</keyword>
<keyword evidence="3" id="KW-0143">Chaperone</keyword>
<dbReference type="EMBL" id="DS469526">
    <property type="protein sequence ID" value="EDO46608.1"/>
    <property type="molecule type" value="Genomic_DNA"/>
</dbReference>
<evidence type="ECO:0000256" key="1">
    <source>
        <dbReference type="ARBA" id="ARBA00008045"/>
    </source>
</evidence>
<dbReference type="GO" id="GO:0044183">
    <property type="term" value="F:protein folding chaperone"/>
    <property type="evidence" value="ECO:0000318"/>
    <property type="project" value="GO_Central"/>
</dbReference>